<comment type="subcellular location">
    <subcellularLocation>
        <location evidence="1">Cell membrane</location>
        <topology evidence="1">Multi-pass membrane protein</topology>
    </subcellularLocation>
</comment>
<evidence type="ECO:0000256" key="4">
    <source>
        <dbReference type="ARBA" id="ARBA00022989"/>
    </source>
</evidence>
<feature type="transmembrane region" description="Helical" evidence="6">
    <location>
        <begin position="122"/>
        <end position="143"/>
    </location>
</feature>
<keyword evidence="4 6" id="KW-1133">Transmembrane helix</keyword>
<evidence type="ECO:0000313" key="7">
    <source>
        <dbReference type="EMBL" id="ABZ72257.1"/>
    </source>
</evidence>
<dbReference type="PIRSF" id="PIRSF006324">
    <property type="entry name" value="LeuE"/>
    <property type="match status" value="1"/>
</dbReference>
<dbReference type="HOGENOM" id="CLU_079569_3_2_5"/>
<keyword evidence="5 6" id="KW-0472">Membrane</keyword>
<dbReference type="KEGG" id="cak:Caul_3130"/>
<keyword evidence="2" id="KW-1003">Cell membrane</keyword>
<dbReference type="EMBL" id="CP000927">
    <property type="protein sequence ID" value="ABZ72257.1"/>
    <property type="molecule type" value="Genomic_DNA"/>
</dbReference>
<feature type="transmembrane region" description="Helical" evidence="6">
    <location>
        <begin position="12"/>
        <end position="35"/>
    </location>
</feature>
<evidence type="ECO:0000256" key="6">
    <source>
        <dbReference type="SAM" id="Phobius"/>
    </source>
</evidence>
<gene>
    <name evidence="7" type="ordered locus">Caul_3130</name>
</gene>
<proteinExistence type="predicted"/>
<dbReference type="PANTHER" id="PTHR30086">
    <property type="entry name" value="ARGININE EXPORTER PROTEIN ARGO"/>
    <property type="match status" value="1"/>
</dbReference>
<keyword evidence="3 6" id="KW-0812">Transmembrane</keyword>
<dbReference type="eggNOG" id="COG1280">
    <property type="taxonomic scope" value="Bacteria"/>
</dbReference>
<evidence type="ECO:0000256" key="1">
    <source>
        <dbReference type="ARBA" id="ARBA00004651"/>
    </source>
</evidence>
<reference evidence="7" key="1">
    <citation type="submission" date="2008-01" db="EMBL/GenBank/DDBJ databases">
        <title>Complete sequence of chromosome of Caulobacter sp. K31.</title>
        <authorList>
            <consortium name="US DOE Joint Genome Institute"/>
            <person name="Copeland A."/>
            <person name="Lucas S."/>
            <person name="Lapidus A."/>
            <person name="Barry K."/>
            <person name="Glavina del Rio T."/>
            <person name="Dalin E."/>
            <person name="Tice H."/>
            <person name="Pitluck S."/>
            <person name="Bruce D."/>
            <person name="Goodwin L."/>
            <person name="Thompson L.S."/>
            <person name="Brettin T."/>
            <person name="Detter J.C."/>
            <person name="Han C."/>
            <person name="Schmutz J."/>
            <person name="Larimer F."/>
            <person name="Land M."/>
            <person name="Hauser L."/>
            <person name="Kyrpides N."/>
            <person name="Kim E."/>
            <person name="Stephens C."/>
            <person name="Richardson P."/>
        </authorList>
    </citation>
    <scope>NUCLEOTIDE SEQUENCE [LARGE SCALE GENOMIC DNA]</scope>
    <source>
        <strain evidence="7">K31</strain>
    </source>
</reference>
<dbReference type="OrthoDB" id="9804822at2"/>
<dbReference type="GO" id="GO:0015171">
    <property type="term" value="F:amino acid transmembrane transporter activity"/>
    <property type="evidence" value="ECO:0007669"/>
    <property type="project" value="TreeGrafter"/>
</dbReference>
<protein>
    <submittedName>
        <fullName evidence="7">Lysine exporter protein (LYSE/YGGA)</fullName>
    </submittedName>
</protein>
<dbReference type="GO" id="GO:0005886">
    <property type="term" value="C:plasma membrane"/>
    <property type="evidence" value="ECO:0007669"/>
    <property type="project" value="UniProtKB-SubCell"/>
</dbReference>
<sequence>MSLSAWPVDPGLIVPFLAAILLIELTPGPNMGYLAALSVVHGRRAGFYAVAGVTCGLAVYMFAAVFGLTEAFRLYRPLYELLRWAGVAYLIWLAWDAWRAADGHDPGADLLSRPWALFQRGFLANILNPKAALFYVTLLPGFIAVDHGPPARQALILGGLHVLVSIMIHGSIVLSADKAGRLLARVASSAWVSRGLAISILVVAIWLAWETRGRG</sequence>
<evidence type="ECO:0000256" key="2">
    <source>
        <dbReference type="ARBA" id="ARBA00022475"/>
    </source>
</evidence>
<feature type="transmembrane region" description="Helical" evidence="6">
    <location>
        <begin position="47"/>
        <end position="69"/>
    </location>
</feature>
<dbReference type="STRING" id="366602.Caul_3130"/>
<dbReference type="AlphaFoldDB" id="B0T1R8"/>
<dbReference type="InterPro" id="IPR001123">
    <property type="entry name" value="LeuE-type"/>
</dbReference>
<feature type="transmembrane region" description="Helical" evidence="6">
    <location>
        <begin position="81"/>
        <end position="101"/>
    </location>
</feature>
<accession>B0T1R8</accession>
<dbReference type="PANTHER" id="PTHR30086:SF20">
    <property type="entry name" value="ARGININE EXPORTER PROTEIN ARGO-RELATED"/>
    <property type="match status" value="1"/>
</dbReference>
<feature type="transmembrane region" description="Helical" evidence="6">
    <location>
        <begin position="186"/>
        <end position="209"/>
    </location>
</feature>
<name>B0T1R8_CAUSK</name>
<dbReference type="Pfam" id="PF01810">
    <property type="entry name" value="LysE"/>
    <property type="match status" value="1"/>
</dbReference>
<organism evidence="7">
    <name type="scientific">Caulobacter sp. (strain K31)</name>
    <dbReference type="NCBI Taxonomy" id="366602"/>
    <lineage>
        <taxon>Bacteria</taxon>
        <taxon>Pseudomonadati</taxon>
        <taxon>Pseudomonadota</taxon>
        <taxon>Alphaproteobacteria</taxon>
        <taxon>Caulobacterales</taxon>
        <taxon>Caulobacteraceae</taxon>
        <taxon>Caulobacter</taxon>
    </lineage>
</organism>
<feature type="transmembrane region" description="Helical" evidence="6">
    <location>
        <begin position="155"/>
        <end position="174"/>
    </location>
</feature>
<evidence type="ECO:0000256" key="3">
    <source>
        <dbReference type="ARBA" id="ARBA00022692"/>
    </source>
</evidence>
<evidence type="ECO:0000256" key="5">
    <source>
        <dbReference type="ARBA" id="ARBA00023136"/>
    </source>
</evidence>